<dbReference type="AlphaFoldDB" id="A0A645JM38"/>
<organism evidence="1">
    <name type="scientific">bioreactor metagenome</name>
    <dbReference type="NCBI Taxonomy" id="1076179"/>
    <lineage>
        <taxon>unclassified sequences</taxon>
        <taxon>metagenomes</taxon>
        <taxon>ecological metagenomes</taxon>
    </lineage>
</organism>
<gene>
    <name evidence="1" type="ORF">SDC9_212494</name>
</gene>
<sequence length="108" mass="12414">MPLCAGLHVDVVQTGAAHAEQRQAVQSLQNSSRHHIGFADQHLRMFPFQQFMQLRLVPQRNILGLRLEKNRMLPAQLLHLLLMKGCGNYNFHFCILFSNNSLTESGWF</sequence>
<evidence type="ECO:0000313" key="1">
    <source>
        <dbReference type="EMBL" id="MPN64718.1"/>
    </source>
</evidence>
<comment type="caution">
    <text evidence="1">The sequence shown here is derived from an EMBL/GenBank/DDBJ whole genome shotgun (WGS) entry which is preliminary data.</text>
</comment>
<accession>A0A645JM38</accession>
<protein>
    <submittedName>
        <fullName evidence="1">Uncharacterized protein</fullName>
    </submittedName>
</protein>
<dbReference type="EMBL" id="VSSQ01145996">
    <property type="protein sequence ID" value="MPN64718.1"/>
    <property type="molecule type" value="Genomic_DNA"/>
</dbReference>
<proteinExistence type="predicted"/>
<reference evidence="1" key="1">
    <citation type="submission" date="2019-08" db="EMBL/GenBank/DDBJ databases">
        <authorList>
            <person name="Kucharzyk K."/>
            <person name="Murdoch R.W."/>
            <person name="Higgins S."/>
            <person name="Loffler F."/>
        </authorList>
    </citation>
    <scope>NUCLEOTIDE SEQUENCE</scope>
</reference>
<name>A0A645JM38_9ZZZZ</name>